<comment type="caution">
    <text evidence="9">The sequence shown here is derived from an EMBL/GenBank/DDBJ whole genome shotgun (WGS) entry which is preliminary data.</text>
</comment>
<evidence type="ECO:0000313" key="10">
    <source>
        <dbReference type="Proteomes" id="UP000187609"/>
    </source>
</evidence>
<dbReference type="EMBL" id="MJEQ01000304">
    <property type="protein sequence ID" value="OIT37503.1"/>
    <property type="molecule type" value="Genomic_DNA"/>
</dbReference>
<sequence length="252" mass="28275">MVTLKRDVHLHPKGGQDALSSSSSSSCQDERNYHKQEEDHQNATEDIRLCGKSNGDGDGDDDESDHRKNNQELNLLERLNTNNSPICNENDPTSDGAEPRVFSCNYCQRKFYSSQALGGHQNAHKRERTLAKRAGQRPIGHHLFNFTPTAAAAFGHHPYLRVQHQNNYNYVSSMSTLPLNGANYHNNSLGIQAHSMIHKATNSSGNWSNRQFIKHQPGVGKLSMLPKGNIHFIPQEENKSDLQKNIDLSLKL</sequence>
<evidence type="ECO:0000256" key="4">
    <source>
        <dbReference type="ARBA" id="ARBA00022833"/>
    </source>
</evidence>
<dbReference type="SUPFAM" id="SSF57667">
    <property type="entry name" value="beta-beta-alpha zinc fingers"/>
    <property type="match status" value="1"/>
</dbReference>
<keyword evidence="2" id="KW-0479">Metal-binding</keyword>
<dbReference type="OrthoDB" id="654211at2759"/>
<gene>
    <name evidence="9" type="primary">ZFP1_0</name>
    <name evidence="9" type="ORF">A4A49_05440</name>
</gene>
<dbReference type="KEGG" id="nau:109240677"/>
<dbReference type="InterPro" id="IPR036236">
    <property type="entry name" value="Znf_C2H2_sf"/>
</dbReference>
<evidence type="ECO:0000256" key="7">
    <source>
        <dbReference type="SAM" id="MobiDB-lite"/>
    </source>
</evidence>
<dbReference type="GO" id="GO:0008270">
    <property type="term" value="F:zinc ion binding"/>
    <property type="evidence" value="ECO:0007669"/>
    <property type="project" value="UniProtKB-KW"/>
</dbReference>
<name>A0A314L7G5_NICAT</name>
<proteinExistence type="predicted"/>
<evidence type="ECO:0000256" key="1">
    <source>
        <dbReference type="ARBA" id="ARBA00004123"/>
    </source>
</evidence>
<organism evidence="9 10">
    <name type="scientific">Nicotiana attenuata</name>
    <name type="common">Coyote tobacco</name>
    <dbReference type="NCBI Taxonomy" id="49451"/>
    <lineage>
        <taxon>Eukaryota</taxon>
        <taxon>Viridiplantae</taxon>
        <taxon>Streptophyta</taxon>
        <taxon>Embryophyta</taxon>
        <taxon>Tracheophyta</taxon>
        <taxon>Spermatophyta</taxon>
        <taxon>Magnoliopsida</taxon>
        <taxon>eudicotyledons</taxon>
        <taxon>Gunneridae</taxon>
        <taxon>Pentapetalae</taxon>
        <taxon>asterids</taxon>
        <taxon>lamiids</taxon>
        <taxon>Solanales</taxon>
        <taxon>Solanaceae</taxon>
        <taxon>Nicotianoideae</taxon>
        <taxon>Nicotianeae</taxon>
        <taxon>Nicotiana</taxon>
    </lineage>
</organism>
<dbReference type="InterPro" id="IPR044246">
    <property type="entry name" value="ZFP3-like"/>
</dbReference>
<evidence type="ECO:0000256" key="3">
    <source>
        <dbReference type="ARBA" id="ARBA00022771"/>
    </source>
</evidence>
<dbReference type="GeneID" id="109240677"/>
<feature type="compositionally biased region" description="Basic and acidic residues" evidence="7">
    <location>
        <begin position="1"/>
        <end position="10"/>
    </location>
</feature>
<protein>
    <submittedName>
        <fullName evidence="9">Zinc finger protein 1</fullName>
    </submittedName>
</protein>
<dbReference type="PROSITE" id="PS00028">
    <property type="entry name" value="ZINC_FINGER_C2H2_1"/>
    <property type="match status" value="1"/>
</dbReference>
<keyword evidence="5" id="KW-0539">Nucleus</keyword>
<keyword evidence="3 6" id="KW-0863">Zinc-finger</keyword>
<dbReference type="Gene3D" id="3.30.160.60">
    <property type="entry name" value="Classic Zinc Finger"/>
    <property type="match status" value="1"/>
</dbReference>
<dbReference type="PANTHER" id="PTHR47287:SF17">
    <property type="entry name" value="C2H2 AND C2HC ZINC FINGERS SUPERFAMILY PROTEIN"/>
    <property type="match status" value="1"/>
</dbReference>
<dbReference type="GO" id="GO:0005634">
    <property type="term" value="C:nucleus"/>
    <property type="evidence" value="ECO:0007669"/>
    <property type="project" value="UniProtKB-SubCell"/>
</dbReference>
<dbReference type="FunFam" id="3.30.160.60:FF:001366">
    <property type="entry name" value="Zinc finger protein 2"/>
    <property type="match status" value="1"/>
</dbReference>
<reference evidence="9" key="1">
    <citation type="submission" date="2016-11" db="EMBL/GenBank/DDBJ databases">
        <title>The genome of Nicotiana attenuata.</title>
        <authorList>
            <person name="Xu S."/>
            <person name="Brockmoeller T."/>
            <person name="Gaquerel E."/>
            <person name="Navarro A."/>
            <person name="Kuhl H."/>
            <person name="Gase K."/>
            <person name="Ling Z."/>
            <person name="Zhou W."/>
            <person name="Kreitzer C."/>
            <person name="Stanke M."/>
            <person name="Tang H."/>
            <person name="Lyons E."/>
            <person name="Pandey P."/>
            <person name="Pandey S.P."/>
            <person name="Timmermann B."/>
            <person name="Baldwin I.T."/>
        </authorList>
    </citation>
    <scope>NUCLEOTIDE SEQUENCE [LARGE SCALE GENOMIC DNA]</scope>
    <source>
        <strain evidence="9">UT</strain>
    </source>
</reference>
<evidence type="ECO:0000256" key="6">
    <source>
        <dbReference type="PROSITE-ProRule" id="PRU00042"/>
    </source>
</evidence>
<dbReference type="PROSITE" id="PS50157">
    <property type="entry name" value="ZINC_FINGER_C2H2_2"/>
    <property type="match status" value="1"/>
</dbReference>
<dbReference type="Proteomes" id="UP000187609">
    <property type="component" value="Unassembled WGS sequence"/>
</dbReference>
<evidence type="ECO:0000256" key="2">
    <source>
        <dbReference type="ARBA" id="ARBA00022723"/>
    </source>
</evidence>
<keyword evidence="10" id="KW-1185">Reference proteome</keyword>
<keyword evidence="4" id="KW-0862">Zinc</keyword>
<evidence type="ECO:0000259" key="8">
    <source>
        <dbReference type="PROSITE" id="PS50157"/>
    </source>
</evidence>
<feature type="compositionally biased region" description="Polar residues" evidence="7">
    <location>
        <begin position="84"/>
        <end position="93"/>
    </location>
</feature>
<dbReference type="InterPro" id="IPR013087">
    <property type="entry name" value="Znf_C2H2_type"/>
</dbReference>
<dbReference type="GO" id="GO:0009788">
    <property type="term" value="P:negative regulation of abscisic acid-activated signaling pathway"/>
    <property type="evidence" value="ECO:0007669"/>
    <property type="project" value="InterPro"/>
</dbReference>
<accession>A0A314L7G5</accession>
<evidence type="ECO:0000313" key="9">
    <source>
        <dbReference type="EMBL" id="OIT37503.1"/>
    </source>
</evidence>
<feature type="compositionally biased region" description="Basic and acidic residues" evidence="7">
    <location>
        <begin position="28"/>
        <end position="49"/>
    </location>
</feature>
<feature type="domain" description="C2H2-type" evidence="8">
    <location>
        <begin position="102"/>
        <end position="129"/>
    </location>
</feature>
<feature type="region of interest" description="Disordered" evidence="7">
    <location>
        <begin position="1"/>
        <end position="95"/>
    </location>
</feature>
<evidence type="ECO:0000256" key="5">
    <source>
        <dbReference type="ARBA" id="ARBA00023242"/>
    </source>
</evidence>
<dbReference type="AlphaFoldDB" id="A0A314L7G5"/>
<dbReference type="STRING" id="49451.A0A314L7G5"/>
<dbReference type="PANTHER" id="PTHR47287">
    <property type="entry name" value="C2H2 AND C2HC ZINC FINGERS SUPERFAMILY PROTEIN"/>
    <property type="match status" value="1"/>
</dbReference>
<dbReference type="Gramene" id="OIT37503">
    <property type="protein sequence ID" value="OIT37503"/>
    <property type="gene ID" value="A4A49_05440"/>
</dbReference>
<comment type="subcellular location">
    <subcellularLocation>
        <location evidence="1">Nucleus</location>
    </subcellularLocation>
</comment>
<feature type="compositionally biased region" description="Low complexity" evidence="7">
    <location>
        <begin position="71"/>
        <end position="83"/>
    </location>
</feature>